<feature type="region of interest" description="Disordered" evidence="1">
    <location>
        <begin position="67"/>
        <end position="88"/>
    </location>
</feature>
<reference evidence="2 3" key="1">
    <citation type="submission" date="2023-08" db="EMBL/GenBank/DDBJ databases">
        <title>A Necator americanus chromosomal reference genome.</title>
        <authorList>
            <person name="Ilik V."/>
            <person name="Petrzelkova K.J."/>
            <person name="Pardy F."/>
            <person name="Fuh T."/>
            <person name="Niatou-Singa F.S."/>
            <person name="Gouil Q."/>
            <person name="Baker L."/>
            <person name="Ritchie M.E."/>
            <person name="Jex A.R."/>
            <person name="Gazzola D."/>
            <person name="Li H."/>
            <person name="Toshio Fujiwara R."/>
            <person name="Zhan B."/>
            <person name="Aroian R.V."/>
            <person name="Pafco B."/>
            <person name="Schwarz E.M."/>
        </authorList>
    </citation>
    <scope>NUCLEOTIDE SEQUENCE [LARGE SCALE GENOMIC DNA]</scope>
    <source>
        <strain evidence="2 3">Aroian</strain>
        <tissue evidence="2">Whole animal</tissue>
    </source>
</reference>
<accession>A0ABR1D791</accession>
<evidence type="ECO:0000313" key="2">
    <source>
        <dbReference type="EMBL" id="KAK6746377.1"/>
    </source>
</evidence>
<dbReference type="EMBL" id="JAVFWL010000003">
    <property type="protein sequence ID" value="KAK6746377.1"/>
    <property type="molecule type" value="Genomic_DNA"/>
</dbReference>
<evidence type="ECO:0000256" key="1">
    <source>
        <dbReference type="SAM" id="MobiDB-lite"/>
    </source>
</evidence>
<sequence length="88" mass="9869">MHGDWPDQMKIKLEVLWNDQVPSVLLISLVVHPHAITTPGNFDFQVAQVAALEATRWTVAVRIEEGPSRTATRNGASEDPLSWRFTAF</sequence>
<proteinExistence type="predicted"/>
<keyword evidence="3" id="KW-1185">Reference proteome</keyword>
<comment type="caution">
    <text evidence="2">The sequence shown here is derived from an EMBL/GenBank/DDBJ whole genome shotgun (WGS) entry which is preliminary data.</text>
</comment>
<dbReference type="Proteomes" id="UP001303046">
    <property type="component" value="Unassembled WGS sequence"/>
</dbReference>
<name>A0ABR1D791_NECAM</name>
<gene>
    <name evidence="2" type="primary">Necator_chrIII.g13237</name>
    <name evidence="2" type="ORF">RB195_012470</name>
</gene>
<organism evidence="2 3">
    <name type="scientific">Necator americanus</name>
    <name type="common">Human hookworm</name>
    <dbReference type="NCBI Taxonomy" id="51031"/>
    <lineage>
        <taxon>Eukaryota</taxon>
        <taxon>Metazoa</taxon>
        <taxon>Ecdysozoa</taxon>
        <taxon>Nematoda</taxon>
        <taxon>Chromadorea</taxon>
        <taxon>Rhabditida</taxon>
        <taxon>Rhabditina</taxon>
        <taxon>Rhabditomorpha</taxon>
        <taxon>Strongyloidea</taxon>
        <taxon>Ancylostomatidae</taxon>
        <taxon>Bunostominae</taxon>
        <taxon>Necator</taxon>
    </lineage>
</organism>
<evidence type="ECO:0000313" key="3">
    <source>
        <dbReference type="Proteomes" id="UP001303046"/>
    </source>
</evidence>
<protein>
    <submittedName>
        <fullName evidence="2">Uncharacterized protein</fullName>
    </submittedName>
</protein>